<dbReference type="AlphaFoldDB" id="A0A0P0RJ16"/>
<keyword evidence="4" id="KW-0411">Iron-sulfur</keyword>
<gene>
    <name evidence="8" type="ORF">K788_0000319</name>
</gene>
<dbReference type="InterPro" id="IPR012747">
    <property type="entry name" value="MocE_2FeS"/>
</dbReference>
<evidence type="ECO:0000256" key="5">
    <source>
        <dbReference type="ARBA" id="ARBA00034078"/>
    </source>
</evidence>
<dbReference type="InterPro" id="IPR017941">
    <property type="entry name" value="Rieske_2Fe-2S"/>
</dbReference>
<accession>A0A0P0RJ16</accession>
<dbReference type="PROSITE" id="PS51296">
    <property type="entry name" value="RIESKE"/>
    <property type="match status" value="1"/>
</dbReference>
<reference evidence="8 9" key="1">
    <citation type="journal article" date="2014" name="Genome Announc.">
        <title>Draft Genome Sequence of the Haloacid-Degrading Burkholderia caribensis Strain MBA4.</title>
        <authorList>
            <person name="Pan Y."/>
            <person name="Kong K.F."/>
            <person name="Tsang J.S."/>
        </authorList>
    </citation>
    <scope>NUCLEOTIDE SEQUENCE [LARGE SCALE GENOMIC DNA]</scope>
    <source>
        <strain evidence="8 9">MBA4</strain>
    </source>
</reference>
<dbReference type="RefSeq" id="WP_035997761.1">
    <property type="nucleotide sequence ID" value="NZ_CP012747.1"/>
</dbReference>
<proteinExistence type="inferred from homology"/>
<keyword evidence="2" id="KW-0479">Metal-binding</keyword>
<dbReference type="GO" id="GO:0051537">
    <property type="term" value="F:2 iron, 2 sulfur cluster binding"/>
    <property type="evidence" value="ECO:0007669"/>
    <property type="project" value="UniProtKB-KW"/>
</dbReference>
<evidence type="ECO:0000256" key="6">
    <source>
        <dbReference type="ARBA" id="ARBA00038001"/>
    </source>
</evidence>
<feature type="domain" description="Rieske" evidence="7">
    <location>
        <begin position="12"/>
        <end position="107"/>
    </location>
</feature>
<name>A0A0P0RJ16_9BURK</name>
<dbReference type="InterPro" id="IPR036922">
    <property type="entry name" value="Rieske_2Fe-2S_sf"/>
</dbReference>
<dbReference type="KEGG" id="bcai:K788_0000319"/>
<evidence type="ECO:0000256" key="3">
    <source>
        <dbReference type="ARBA" id="ARBA00023004"/>
    </source>
</evidence>
<evidence type="ECO:0000256" key="4">
    <source>
        <dbReference type="ARBA" id="ARBA00023014"/>
    </source>
</evidence>
<dbReference type="Pfam" id="PF00355">
    <property type="entry name" value="Rieske"/>
    <property type="match status" value="1"/>
</dbReference>
<evidence type="ECO:0000259" key="7">
    <source>
        <dbReference type="PROSITE" id="PS51296"/>
    </source>
</evidence>
<evidence type="ECO:0000313" key="8">
    <source>
        <dbReference type="EMBL" id="ALL68657.1"/>
    </source>
</evidence>
<dbReference type="Gene3D" id="2.102.10.10">
    <property type="entry name" value="Rieske [2Fe-2S] iron-sulphur domain"/>
    <property type="match status" value="1"/>
</dbReference>
<comment type="cofactor">
    <cofactor evidence="5">
        <name>[2Fe-2S] cluster</name>
        <dbReference type="ChEBI" id="CHEBI:190135"/>
    </cofactor>
</comment>
<comment type="similarity">
    <text evidence="6">Belongs to the bacterial ring-hydroxylating dioxygenase ferredoxin component family.</text>
</comment>
<dbReference type="SUPFAM" id="SSF50022">
    <property type="entry name" value="ISP domain"/>
    <property type="match status" value="1"/>
</dbReference>
<evidence type="ECO:0000313" key="9">
    <source>
        <dbReference type="Proteomes" id="UP000019146"/>
    </source>
</evidence>
<evidence type="ECO:0000256" key="2">
    <source>
        <dbReference type="ARBA" id="ARBA00022723"/>
    </source>
</evidence>
<keyword evidence="1" id="KW-0001">2Fe-2S</keyword>
<dbReference type="PANTHER" id="PTHR21496">
    <property type="entry name" value="FERREDOXIN-RELATED"/>
    <property type="match status" value="1"/>
</dbReference>
<dbReference type="NCBIfam" id="TIGR02377">
    <property type="entry name" value="MocE_fam_FeS"/>
    <property type="match status" value="1"/>
</dbReference>
<dbReference type="PANTHER" id="PTHR21496:SF0">
    <property type="entry name" value="RIESKE DOMAIN-CONTAINING PROTEIN"/>
    <property type="match status" value="1"/>
</dbReference>
<dbReference type="GO" id="GO:0046872">
    <property type="term" value="F:metal ion binding"/>
    <property type="evidence" value="ECO:0007669"/>
    <property type="project" value="UniProtKB-KW"/>
</dbReference>
<dbReference type="EMBL" id="CP012747">
    <property type="protein sequence ID" value="ALL68657.1"/>
    <property type="molecule type" value="Genomic_DNA"/>
</dbReference>
<sequence length="115" mass="12668">MSVETNAKVHWIAACAPDDIDEEDVMRFDHAGASYAVYRIAEGYYASDGWCTHEHAHLADGFVVNREIECPLHQGRFDIPSGKAKSAPVCVHLKTYPVRVEDGEVLLGLPVQDAS</sequence>
<protein>
    <submittedName>
        <fullName evidence="8">Ferredoxin</fullName>
    </submittedName>
</protein>
<dbReference type="GeneID" id="69972337"/>
<keyword evidence="3" id="KW-0408">Iron</keyword>
<dbReference type="Proteomes" id="UP000019146">
    <property type="component" value="Chromosome 2"/>
</dbReference>
<organism evidence="8 9">
    <name type="scientific">Paraburkholderia caribensis MBA4</name>
    <dbReference type="NCBI Taxonomy" id="1323664"/>
    <lineage>
        <taxon>Bacteria</taxon>
        <taxon>Pseudomonadati</taxon>
        <taxon>Pseudomonadota</taxon>
        <taxon>Betaproteobacteria</taxon>
        <taxon>Burkholderiales</taxon>
        <taxon>Burkholderiaceae</taxon>
        <taxon>Paraburkholderia</taxon>
    </lineage>
</organism>
<evidence type="ECO:0000256" key="1">
    <source>
        <dbReference type="ARBA" id="ARBA00022714"/>
    </source>
</evidence>
<dbReference type="CDD" id="cd03528">
    <property type="entry name" value="Rieske_RO_ferredoxin"/>
    <property type="match status" value="1"/>
</dbReference>